<evidence type="ECO:0000256" key="1">
    <source>
        <dbReference type="SAM" id="SignalP"/>
    </source>
</evidence>
<evidence type="ECO:0000313" key="2">
    <source>
        <dbReference type="EMBL" id="CTP88260.1"/>
    </source>
</evidence>
<reference evidence="3" key="1">
    <citation type="submission" date="2015-07" db="EMBL/GenBank/DDBJ databases">
        <authorList>
            <person name="Wibberg D."/>
        </authorList>
    </citation>
    <scope>NUCLEOTIDE SEQUENCE [LARGE SCALE GENOMIC DNA]</scope>
</reference>
<dbReference type="Proteomes" id="UP000046187">
    <property type="component" value="Unassembled WGS sequence"/>
</dbReference>
<dbReference type="EMBL" id="CXOI01000037">
    <property type="protein sequence ID" value="CTP88260.1"/>
    <property type="molecule type" value="Genomic_DNA"/>
</dbReference>
<dbReference type="AlphaFoldDB" id="A0A0K2ZY91"/>
<evidence type="ECO:0000313" key="3">
    <source>
        <dbReference type="Proteomes" id="UP000046187"/>
    </source>
</evidence>
<sequence length="60" mass="5949">MVPHIAALAATLAFVAATTRAFAHRGKPLLPPHAPTAALPPAALPDAAIAAPATVSQETC</sequence>
<proteinExistence type="predicted"/>
<feature type="signal peptide" evidence="1">
    <location>
        <begin position="1"/>
        <end position="23"/>
    </location>
</feature>
<accession>A0A0K2ZY91</accession>
<keyword evidence="3" id="KW-1185">Reference proteome</keyword>
<organism evidence="2 3">
    <name type="scientific">Xanthomonas graminis pv. arrhenatheri LMG 727</name>
    <dbReference type="NCBI Taxonomy" id="1195923"/>
    <lineage>
        <taxon>Bacteria</taxon>
        <taxon>Pseudomonadati</taxon>
        <taxon>Pseudomonadota</taxon>
        <taxon>Gammaproteobacteria</taxon>
        <taxon>Lysobacterales</taxon>
        <taxon>Lysobacteraceae</taxon>
        <taxon>Xanthomonas</taxon>
        <taxon>Xanthomonas translucens group</taxon>
        <taxon>Xanthomonas graminis</taxon>
    </lineage>
</organism>
<protein>
    <submittedName>
        <fullName evidence="2">Putative secreted protein</fullName>
    </submittedName>
</protein>
<keyword evidence="1" id="KW-0732">Signal</keyword>
<name>A0A0K2ZY91_9XANT</name>
<gene>
    <name evidence="2" type="ORF">XTALMG727_2307</name>
</gene>
<feature type="chain" id="PRO_5005493236" evidence="1">
    <location>
        <begin position="24"/>
        <end position="60"/>
    </location>
</feature>
<dbReference type="RefSeq" id="WP_053835506.1">
    <property type="nucleotide sequence ID" value="NZ_CXOI01000037.1"/>
</dbReference>